<organism evidence="3 4">
    <name type="scientific">Colletotrichum kahawae</name>
    <name type="common">Coffee berry disease fungus</name>
    <dbReference type="NCBI Taxonomy" id="34407"/>
    <lineage>
        <taxon>Eukaryota</taxon>
        <taxon>Fungi</taxon>
        <taxon>Dikarya</taxon>
        <taxon>Ascomycota</taxon>
        <taxon>Pezizomycotina</taxon>
        <taxon>Sordariomycetes</taxon>
        <taxon>Hypocreomycetidae</taxon>
        <taxon>Glomerellales</taxon>
        <taxon>Glomerellaceae</taxon>
        <taxon>Colletotrichum</taxon>
        <taxon>Colletotrichum gloeosporioides species complex</taxon>
    </lineage>
</organism>
<evidence type="ECO:0000313" key="3">
    <source>
        <dbReference type="EMBL" id="KAK2732585.1"/>
    </source>
</evidence>
<reference evidence="3" key="1">
    <citation type="submission" date="2023-02" db="EMBL/GenBank/DDBJ databases">
        <title>Colletotrichum kahawae CIFC_Que2 genome sequencing and assembly.</title>
        <authorList>
            <person name="Baroncelli R."/>
        </authorList>
    </citation>
    <scope>NUCLEOTIDE SEQUENCE</scope>
    <source>
        <strain evidence="3">CIFC_Que2</strain>
    </source>
</reference>
<comment type="caution">
    <text evidence="3">The sequence shown here is derived from an EMBL/GenBank/DDBJ whole genome shotgun (WGS) entry which is preliminary data.</text>
</comment>
<protein>
    <submittedName>
        <fullName evidence="3">Uncharacterized protein</fullName>
    </submittedName>
</protein>
<dbReference type="EMBL" id="VYYT01000543">
    <property type="protein sequence ID" value="KAK2732585.1"/>
    <property type="molecule type" value="Genomic_DNA"/>
</dbReference>
<gene>
    <name evidence="3" type="ORF">CKAH01_08683</name>
</gene>
<dbReference type="AlphaFoldDB" id="A0AAD9Y0N3"/>
<feature type="compositionally biased region" description="Pro residues" evidence="1">
    <location>
        <begin position="110"/>
        <end position="130"/>
    </location>
</feature>
<accession>A0AAD9Y0N3</accession>
<evidence type="ECO:0000256" key="1">
    <source>
        <dbReference type="SAM" id="MobiDB-lite"/>
    </source>
</evidence>
<evidence type="ECO:0000313" key="4">
    <source>
        <dbReference type="Proteomes" id="UP001281614"/>
    </source>
</evidence>
<name>A0AAD9Y0N3_COLKA</name>
<keyword evidence="4" id="KW-1185">Reference proteome</keyword>
<feature type="signal peptide" evidence="2">
    <location>
        <begin position="1"/>
        <end position="18"/>
    </location>
</feature>
<feature type="region of interest" description="Disordered" evidence="1">
    <location>
        <begin position="107"/>
        <end position="130"/>
    </location>
</feature>
<proteinExistence type="predicted"/>
<feature type="chain" id="PRO_5042199622" evidence="2">
    <location>
        <begin position="19"/>
        <end position="130"/>
    </location>
</feature>
<keyword evidence="2" id="KW-0732">Signal</keyword>
<dbReference type="Proteomes" id="UP001281614">
    <property type="component" value="Unassembled WGS sequence"/>
</dbReference>
<evidence type="ECO:0000256" key="2">
    <source>
        <dbReference type="SAM" id="SignalP"/>
    </source>
</evidence>
<sequence>MKSAVIFSAVALFGAVFAAPLETSSNEASSLFARVSYTLGLKTQTVRDLLTSLLQQKLCVAEDGIACYYDNNQCYWHDCSDCSCEDLYNGAKLIRRDCTDAKDAATCPNVPDPKNAPAPAPETPNPNPKA</sequence>